<dbReference type="OrthoDB" id="5150146at2"/>
<dbReference type="EMBL" id="FOLM01000004">
    <property type="protein sequence ID" value="SFC60436.1"/>
    <property type="molecule type" value="Genomic_DNA"/>
</dbReference>
<dbReference type="Proteomes" id="UP000199207">
    <property type="component" value="Unassembled WGS sequence"/>
</dbReference>
<feature type="transmembrane region" description="Helical" evidence="1">
    <location>
        <begin position="78"/>
        <end position="101"/>
    </location>
</feature>
<gene>
    <name evidence="2" type="ORF">SAMN05421773_104245</name>
</gene>
<keyword evidence="1" id="KW-0472">Membrane</keyword>
<evidence type="ECO:0000313" key="3">
    <source>
        <dbReference type="Proteomes" id="UP000199207"/>
    </source>
</evidence>
<reference evidence="2 3" key="1">
    <citation type="submission" date="2016-10" db="EMBL/GenBank/DDBJ databases">
        <authorList>
            <person name="de Groot N.N."/>
        </authorList>
    </citation>
    <scope>NUCLEOTIDE SEQUENCE [LARGE SCALE GENOMIC DNA]</scope>
    <source>
        <strain evidence="2 3">CGMCC 4.5739</strain>
    </source>
</reference>
<dbReference type="Pfam" id="PF07332">
    <property type="entry name" value="Phage_holin_3_6"/>
    <property type="match status" value="1"/>
</dbReference>
<keyword evidence="1" id="KW-1133">Transmembrane helix</keyword>
<evidence type="ECO:0000313" key="2">
    <source>
        <dbReference type="EMBL" id="SFC60436.1"/>
    </source>
</evidence>
<organism evidence="2 3">
    <name type="scientific">Streptomyces aidingensis</name>
    <dbReference type="NCBI Taxonomy" id="910347"/>
    <lineage>
        <taxon>Bacteria</taxon>
        <taxon>Bacillati</taxon>
        <taxon>Actinomycetota</taxon>
        <taxon>Actinomycetes</taxon>
        <taxon>Kitasatosporales</taxon>
        <taxon>Streptomycetaceae</taxon>
        <taxon>Streptomyces</taxon>
    </lineage>
</organism>
<dbReference type="InterPro" id="IPR009937">
    <property type="entry name" value="Phage_holin_3_6"/>
</dbReference>
<name>A0A1I1KHV9_9ACTN</name>
<evidence type="ECO:0000256" key="1">
    <source>
        <dbReference type="SAM" id="Phobius"/>
    </source>
</evidence>
<keyword evidence="3" id="KW-1185">Reference proteome</keyword>
<dbReference type="RefSeq" id="WP_093838510.1">
    <property type="nucleotide sequence ID" value="NZ_FOLM01000004.1"/>
</dbReference>
<protein>
    <submittedName>
        <fullName evidence="2">Putative Holin-X, holin superfamily III</fullName>
    </submittedName>
</protein>
<proteinExistence type="predicted"/>
<dbReference type="AlphaFoldDB" id="A0A1I1KHV9"/>
<accession>A0A1I1KHV9</accession>
<sequence>MSAADEGRSLGTLVATARNEAGALMRDEIALIKADLQRDAKLRTIPMLALLTAGLLALFAFLALTLGLAYWLHAWWGVPLAIAFTITGGLYLLLAGALVAFAGRAFKTMPKADVTASVKESVSAVLTALKAHPDGSGGAGR</sequence>
<feature type="transmembrane region" description="Helical" evidence="1">
    <location>
        <begin position="48"/>
        <end position="72"/>
    </location>
</feature>
<keyword evidence="1" id="KW-0812">Transmembrane</keyword>
<dbReference type="STRING" id="910347.SAMN05421773_104245"/>